<dbReference type="OrthoDB" id="9800698at2"/>
<comment type="caution">
    <text evidence="1">The sequence shown here is derived from an EMBL/GenBank/DDBJ whole genome shotgun (WGS) entry which is preliminary data.</text>
</comment>
<dbReference type="Gene3D" id="3.40.50.300">
    <property type="entry name" value="P-loop containing nucleotide triphosphate hydrolases"/>
    <property type="match status" value="1"/>
</dbReference>
<gene>
    <name evidence="1" type="ORF">VE25_05975</name>
</gene>
<evidence type="ECO:0008006" key="3">
    <source>
        <dbReference type="Google" id="ProtNLM"/>
    </source>
</evidence>
<dbReference type="SUPFAM" id="SSF52540">
    <property type="entry name" value="P-loop containing nucleoside triphosphate hydrolases"/>
    <property type="match status" value="1"/>
</dbReference>
<dbReference type="PATRIC" id="fig|443610.3.peg.3747"/>
<name>A0A0F5FUZ6_9HYPH</name>
<reference evidence="1 2" key="1">
    <citation type="submission" date="2015-03" db="EMBL/GenBank/DDBJ databases">
        <authorList>
            <person name="Hassan Y.I."/>
            <person name="Lepp D."/>
            <person name="Li X.-Z."/>
            <person name="Zhou T."/>
        </authorList>
    </citation>
    <scope>NUCLEOTIDE SEQUENCE [LARGE SCALE GENOMIC DNA]</scope>
    <source>
        <strain evidence="1 2">BD-c194</strain>
    </source>
</reference>
<organism evidence="1 2">
    <name type="scientific">Devosia geojensis</name>
    <dbReference type="NCBI Taxonomy" id="443610"/>
    <lineage>
        <taxon>Bacteria</taxon>
        <taxon>Pseudomonadati</taxon>
        <taxon>Pseudomonadota</taxon>
        <taxon>Alphaproteobacteria</taxon>
        <taxon>Hyphomicrobiales</taxon>
        <taxon>Devosiaceae</taxon>
        <taxon>Devosia</taxon>
    </lineage>
</organism>
<dbReference type="EMBL" id="JZEX01000060">
    <property type="protein sequence ID" value="KKB12679.1"/>
    <property type="molecule type" value="Genomic_DNA"/>
</dbReference>
<dbReference type="STRING" id="443610.VE25_05975"/>
<evidence type="ECO:0000313" key="2">
    <source>
        <dbReference type="Proteomes" id="UP000033632"/>
    </source>
</evidence>
<dbReference type="Proteomes" id="UP000033632">
    <property type="component" value="Unassembled WGS sequence"/>
</dbReference>
<proteinExistence type="predicted"/>
<accession>A0A0F5FUZ6</accession>
<dbReference type="RefSeq" id="WP_046107685.1">
    <property type="nucleotide sequence ID" value="NZ_JZEX01000060.1"/>
</dbReference>
<dbReference type="AlphaFoldDB" id="A0A0F5FUZ6"/>
<protein>
    <recommendedName>
        <fullName evidence="3">Sulfotransferase</fullName>
    </recommendedName>
</protein>
<evidence type="ECO:0000313" key="1">
    <source>
        <dbReference type="EMBL" id="KKB12679.1"/>
    </source>
</evidence>
<sequence length="244" mass="28429">MSLITVIGRGHGGTRAISHTLYASGVYMGQTLNASGDLVPPEAMYEACRIFARYVDRVGELEWDFSRAMSAEIPKEFKDLIEKYLAAVLASTSEQRGWKIPETTLVYPWIQRMFPEAKYIFWIRDPRDGILATHKTDDMRDFGIDYPPTEDVYKRRAISWKYQYDLVQATPRPAHWLEVRFEDFVLNQEATLERLEKFLGFELGRIIVRPDAVGRWRRKPDENVSFDFFEPALKAYRYDIEPAA</sequence>
<dbReference type="InterPro" id="IPR027417">
    <property type="entry name" value="P-loop_NTPase"/>
</dbReference>
<dbReference type="Pfam" id="PF13469">
    <property type="entry name" value="Sulfotransfer_3"/>
    <property type="match status" value="1"/>
</dbReference>
<keyword evidence="2" id="KW-1185">Reference proteome</keyword>